<dbReference type="GO" id="GO:0004467">
    <property type="term" value="F:long-chain fatty acid-CoA ligase activity"/>
    <property type="evidence" value="ECO:0007669"/>
    <property type="project" value="TreeGrafter"/>
</dbReference>
<feature type="region of interest" description="Disordered" evidence="3">
    <location>
        <begin position="1"/>
        <end position="27"/>
    </location>
</feature>
<proteinExistence type="predicted"/>
<dbReference type="AlphaFoldDB" id="A0A7Y6TXU4"/>
<dbReference type="Pfam" id="PF23562">
    <property type="entry name" value="AMP-binding_C_3"/>
    <property type="match status" value="1"/>
</dbReference>
<dbReference type="InterPro" id="IPR042099">
    <property type="entry name" value="ANL_N_sf"/>
</dbReference>
<comment type="caution">
    <text evidence="5">The sequence shown here is derived from an EMBL/GenBank/DDBJ whole genome shotgun (WGS) entry which is preliminary data.</text>
</comment>
<keyword evidence="1" id="KW-0547">Nucleotide-binding</keyword>
<evidence type="ECO:0000256" key="3">
    <source>
        <dbReference type="SAM" id="MobiDB-lite"/>
    </source>
</evidence>
<protein>
    <submittedName>
        <fullName evidence="5">AMP-binding protein</fullName>
    </submittedName>
</protein>
<feature type="compositionally biased region" description="Low complexity" evidence="3">
    <location>
        <begin position="8"/>
        <end position="24"/>
    </location>
</feature>
<dbReference type="PANTHER" id="PTHR43272:SF33">
    <property type="entry name" value="AMP-BINDING DOMAIN-CONTAINING PROTEIN-RELATED"/>
    <property type="match status" value="1"/>
</dbReference>
<evidence type="ECO:0000256" key="2">
    <source>
        <dbReference type="ARBA" id="ARBA00022840"/>
    </source>
</evidence>
<evidence type="ECO:0000259" key="4">
    <source>
        <dbReference type="Pfam" id="PF00501"/>
    </source>
</evidence>
<organism evidence="5 6">
    <name type="scientific">Piscinibacter koreensis</name>
    <dbReference type="NCBI Taxonomy" id="2742824"/>
    <lineage>
        <taxon>Bacteria</taxon>
        <taxon>Pseudomonadati</taxon>
        <taxon>Pseudomonadota</taxon>
        <taxon>Betaproteobacteria</taxon>
        <taxon>Burkholderiales</taxon>
        <taxon>Sphaerotilaceae</taxon>
        <taxon>Piscinibacter</taxon>
    </lineage>
</organism>
<sequence>MQREDRALAASPASPAPTGADAAGQWGLDPNTTLTRLLALNARTHGSRVALREKALGIWQEFTWAQVLDEVLAVAAGLEHLGFTAGDSLLVLGDNRARLYMGMLAAGALGGYAMPVYPDATPAEVLHFASEAQAHFALAEDQEQVDKVLELREKAPGLSHVVYDDPRGLNNYRVEGLIGWEKLRDAGAARLREQPALRNEIIQRSRPDGPAVFVHSSGTTGKPKGVVLQQRNVLAGVSNAFKGQVFGFEETILAYLPMAWIGDFAVTMAAGVALRFTINIPERSETVLRNLREIAPTLYLAAPRSWDNMLTTIRVRMEDSTPLKKRVFDRFVALGIAAERLKLEGKAPSTAQRMLLRLGEWMVFGPVKDQLGLSRMRVALTGGEAMGEDTFLFYRALGINLRQLYGQTESSAFNSVQAADEVRLHTVGRPLPGVDCRIADDGEILLRSGSIFSGYFQNEEATSKTLVDGWLHTGDAGYVEKDGHLVVLGRVSEVVRTAKGERYIPGYIENRIKFSPYVRDVAVLGTGRDHLCAMVCIDSEAVGHWAEVRGIPYISYADLSQKPEVIELVAGVIRHVNQAQPEGLRIRRFVNLHKEFDADDGEITRTRKLRRSVIDEHYAAVIQALYSDARSVRMKAQITYDTGDTGVIERELALKDL</sequence>
<accession>A0A7Y6TXU4</accession>
<dbReference type="Gene3D" id="3.40.50.12780">
    <property type="entry name" value="N-terminal domain of ligase-like"/>
    <property type="match status" value="1"/>
</dbReference>
<dbReference type="SUPFAM" id="SSF56801">
    <property type="entry name" value="Acetyl-CoA synthetase-like"/>
    <property type="match status" value="1"/>
</dbReference>
<dbReference type="InterPro" id="IPR000873">
    <property type="entry name" value="AMP-dep_synth/lig_dom"/>
</dbReference>
<name>A0A7Y6TXU4_9BURK</name>
<feature type="domain" description="AMP-dependent synthetase/ligase" evidence="4">
    <location>
        <begin position="41"/>
        <end position="456"/>
    </location>
</feature>
<dbReference type="RefSeq" id="WP_176070271.1">
    <property type="nucleotide sequence ID" value="NZ_JABWMJ010000008.1"/>
</dbReference>
<evidence type="ECO:0000256" key="1">
    <source>
        <dbReference type="ARBA" id="ARBA00022741"/>
    </source>
</evidence>
<keyword evidence="2" id="KW-0067">ATP-binding</keyword>
<dbReference type="GO" id="GO:0016020">
    <property type="term" value="C:membrane"/>
    <property type="evidence" value="ECO:0007669"/>
    <property type="project" value="TreeGrafter"/>
</dbReference>
<dbReference type="InterPro" id="IPR020845">
    <property type="entry name" value="AMP-binding_CS"/>
</dbReference>
<reference evidence="5 6" key="1">
    <citation type="submission" date="2020-06" db="EMBL/GenBank/DDBJ databases">
        <title>Schlegella sp. ID0723 isolated from air conditioner.</title>
        <authorList>
            <person name="Kim D.Y."/>
            <person name="Kim D.-U."/>
        </authorList>
    </citation>
    <scope>NUCLEOTIDE SEQUENCE [LARGE SCALE GENOMIC DNA]</scope>
    <source>
        <strain evidence="5 6">ID0723</strain>
    </source>
</reference>
<evidence type="ECO:0000313" key="6">
    <source>
        <dbReference type="Proteomes" id="UP000529637"/>
    </source>
</evidence>
<gene>
    <name evidence="5" type="ORF">HQN59_16760</name>
</gene>
<dbReference type="EMBL" id="JABWMJ010000008">
    <property type="protein sequence ID" value="NUZ07416.1"/>
    <property type="molecule type" value="Genomic_DNA"/>
</dbReference>
<dbReference type="PROSITE" id="PS00455">
    <property type="entry name" value="AMP_BINDING"/>
    <property type="match status" value="1"/>
</dbReference>
<evidence type="ECO:0000313" key="5">
    <source>
        <dbReference type="EMBL" id="NUZ07416.1"/>
    </source>
</evidence>
<dbReference type="Pfam" id="PF00501">
    <property type="entry name" value="AMP-binding"/>
    <property type="match status" value="1"/>
</dbReference>
<dbReference type="Proteomes" id="UP000529637">
    <property type="component" value="Unassembled WGS sequence"/>
</dbReference>
<dbReference type="PANTHER" id="PTHR43272">
    <property type="entry name" value="LONG-CHAIN-FATTY-ACID--COA LIGASE"/>
    <property type="match status" value="1"/>
</dbReference>
<keyword evidence="6" id="KW-1185">Reference proteome</keyword>
<dbReference type="GO" id="GO:0005524">
    <property type="term" value="F:ATP binding"/>
    <property type="evidence" value="ECO:0007669"/>
    <property type="project" value="UniProtKB-KW"/>
</dbReference>